<organism evidence="2 3">
    <name type="scientific">Diaporthe australafricana</name>
    <dbReference type="NCBI Taxonomy" id="127596"/>
    <lineage>
        <taxon>Eukaryota</taxon>
        <taxon>Fungi</taxon>
        <taxon>Dikarya</taxon>
        <taxon>Ascomycota</taxon>
        <taxon>Pezizomycotina</taxon>
        <taxon>Sordariomycetes</taxon>
        <taxon>Sordariomycetidae</taxon>
        <taxon>Diaporthales</taxon>
        <taxon>Diaporthaceae</taxon>
        <taxon>Diaporthe</taxon>
    </lineage>
</organism>
<dbReference type="Gene3D" id="3.40.50.300">
    <property type="entry name" value="P-loop containing nucleotide triphosphate hydrolases"/>
    <property type="match status" value="1"/>
</dbReference>
<gene>
    <name evidence="2" type="ORF">Daus18300_010788</name>
</gene>
<dbReference type="PANTHER" id="PTHR36978">
    <property type="entry name" value="P-LOOP CONTAINING NUCLEOTIDE TRIPHOSPHATE HYDROLASE"/>
    <property type="match status" value="1"/>
</dbReference>
<keyword evidence="3" id="KW-1185">Reference proteome</keyword>
<keyword evidence="1" id="KW-0472">Membrane</keyword>
<proteinExistence type="predicted"/>
<dbReference type="Proteomes" id="UP001583177">
    <property type="component" value="Unassembled WGS sequence"/>
</dbReference>
<evidence type="ECO:0000313" key="3">
    <source>
        <dbReference type="Proteomes" id="UP001583177"/>
    </source>
</evidence>
<evidence type="ECO:0008006" key="4">
    <source>
        <dbReference type="Google" id="ProtNLM"/>
    </source>
</evidence>
<accession>A0ABR3W8Y8</accession>
<protein>
    <recommendedName>
        <fullName evidence="4">NAD dependent epimerase/dehydratase</fullName>
    </recommendedName>
</protein>
<reference evidence="2 3" key="1">
    <citation type="journal article" date="2024" name="IMA Fungus">
        <title>IMA Genome - F19 : A genome assembly and annotation guide to empower mycologists, including annotated draft genome sequences of Ceratocystis pirilliformis, Diaporthe australafricana, Fusarium ophioides, Paecilomyces lecythidis, and Sporothrix stenoceras.</title>
        <authorList>
            <person name="Aylward J."/>
            <person name="Wilson A.M."/>
            <person name="Visagie C.M."/>
            <person name="Spraker J."/>
            <person name="Barnes I."/>
            <person name="Buitendag C."/>
            <person name="Ceriani C."/>
            <person name="Del Mar Angel L."/>
            <person name="du Plessis D."/>
            <person name="Fuchs T."/>
            <person name="Gasser K."/>
            <person name="Kramer D."/>
            <person name="Li W."/>
            <person name="Munsamy K."/>
            <person name="Piso A."/>
            <person name="Price J.L."/>
            <person name="Sonnekus B."/>
            <person name="Thomas C."/>
            <person name="van der Nest A."/>
            <person name="van Dijk A."/>
            <person name="van Heerden A."/>
            <person name="van Vuuren N."/>
            <person name="Yilmaz N."/>
            <person name="Duong T.A."/>
            <person name="van der Merwe N.A."/>
            <person name="Wingfield M.J."/>
            <person name="Wingfield B.D."/>
        </authorList>
    </citation>
    <scope>NUCLEOTIDE SEQUENCE [LARGE SCALE GENOMIC DNA]</scope>
    <source>
        <strain evidence="2 3">CMW 18300</strain>
    </source>
</reference>
<name>A0ABR3W8Y8_9PEZI</name>
<keyword evidence="1" id="KW-0812">Transmembrane</keyword>
<evidence type="ECO:0000313" key="2">
    <source>
        <dbReference type="EMBL" id="KAL1856303.1"/>
    </source>
</evidence>
<dbReference type="PANTHER" id="PTHR36978:SF4">
    <property type="entry name" value="P-LOOP CONTAINING NUCLEOSIDE TRIPHOSPHATE HYDROLASE PROTEIN"/>
    <property type="match status" value="1"/>
</dbReference>
<dbReference type="Pfam" id="PF17784">
    <property type="entry name" value="Sulfotransfer_4"/>
    <property type="match status" value="1"/>
</dbReference>
<dbReference type="SUPFAM" id="SSF52540">
    <property type="entry name" value="P-loop containing nucleoside triphosphate hydrolases"/>
    <property type="match status" value="1"/>
</dbReference>
<feature type="transmembrane region" description="Helical" evidence="1">
    <location>
        <begin position="253"/>
        <end position="271"/>
    </location>
</feature>
<dbReference type="InterPro" id="IPR040632">
    <property type="entry name" value="Sulfotransfer_4"/>
</dbReference>
<sequence length="280" mass="31423">MSSALNQLPAPKEIQPLKVIGLGASRTGTIGLFQSLKLIGYRPFHITELLPHGTKEMHALGDAMIASETAQPWSREDFNKLFGEYDCLVECPCYFGTAGLELFLSDPNIKFILTTRSPESFAKSLSSTLGRYYAKLGEWPLSGARYCDEFVRELERMFGLMWNRWSDGLHPNNPEARAALQKNLKVYEDNVKALVPPERLLILDLDKGFGFKEICQFLDRPVPDEEYPRSNALSEFNAAAEYILAPATRKVKLISSTAAIGISAIILGFLLRGHRGFFKW</sequence>
<comment type="caution">
    <text evidence="2">The sequence shown here is derived from an EMBL/GenBank/DDBJ whole genome shotgun (WGS) entry which is preliminary data.</text>
</comment>
<evidence type="ECO:0000256" key="1">
    <source>
        <dbReference type="SAM" id="Phobius"/>
    </source>
</evidence>
<dbReference type="InterPro" id="IPR027417">
    <property type="entry name" value="P-loop_NTPase"/>
</dbReference>
<dbReference type="EMBL" id="JAWRVE010000123">
    <property type="protein sequence ID" value="KAL1856303.1"/>
    <property type="molecule type" value="Genomic_DNA"/>
</dbReference>
<keyword evidence="1" id="KW-1133">Transmembrane helix</keyword>